<accession>A0A0M2UXG0</accession>
<dbReference type="PATRIC" id="fig|380242.3.peg.2664"/>
<dbReference type="CDD" id="cd02012">
    <property type="entry name" value="TPP_TK"/>
    <property type="match status" value="1"/>
</dbReference>
<dbReference type="SUPFAM" id="SSF52518">
    <property type="entry name" value="Thiamin diphosphate-binding fold (THDP-binding)"/>
    <property type="match status" value="1"/>
</dbReference>
<proteinExistence type="inferred from homology"/>
<gene>
    <name evidence="5" type="ORF">BROFUL_02137</name>
</gene>
<sequence>MQKNLYKELLYQKDIQMLENKARGIRATCIKMAHDGKEGHLNGALSCVDLLVGLYYTWLDVTPNDSHRKDRDRFIFSKGHACSSLYAVMADRGFFPKHWISSYAQNDSPLPSHPCIHALPILECSSGSLGHGLGMATGMSYGLRMDGIQARVVVLISDGECNEGSTWEAATFAVANRLDNLLLIVDNNGIQSVGRSDSLMGFTSLEEKYTAFGWTTRMINGNNIIEIVETLKEFPFEKGRPSAIIAKTVAGAGVSFMKNQVLWHYRVPSDEDLKKAMQELSEVPIYTESNA</sequence>
<evidence type="ECO:0000256" key="2">
    <source>
        <dbReference type="ARBA" id="ARBA00007131"/>
    </source>
</evidence>
<comment type="cofactor">
    <cofactor evidence="1">
        <name>thiamine diphosphate</name>
        <dbReference type="ChEBI" id="CHEBI:58937"/>
    </cofactor>
</comment>
<evidence type="ECO:0000313" key="5">
    <source>
        <dbReference type="EMBL" id="KKO19154.1"/>
    </source>
</evidence>
<comment type="similarity">
    <text evidence="2">Belongs to the transketolase family.</text>
</comment>
<organism evidence="5 6">
    <name type="scientific">Candidatus Brocadia fulgida</name>
    <dbReference type="NCBI Taxonomy" id="380242"/>
    <lineage>
        <taxon>Bacteria</taxon>
        <taxon>Pseudomonadati</taxon>
        <taxon>Planctomycetota</taxon>
        <taxon>Candidatus Brocadiia</taxon>
        <taxon>Candidatus Brocadiales</taxon>
        <taxon>Candidatus Brocadiaceae</taxon>
        <taxon>Candidatus Brocadia</taxon>
    </lineage>
</organism>
<comment type="caution">
    <text evidence="5">The sequence shown here is derived from an EMBL/GenBank/DDBJ whole genome shotgun (WGS) entry which is preliminary data.</text>
</comment>
<dbReference type="PANTHER" id="PTHR47514">
    <property type="entry name" value="TRANSKETOLASE N-TERMINAL SECTION-RELATED"/>
    <property type="match status" value="1"/>
</dbReference>
<dbReference type="Pfam" id="PF00456">
    <property type="entry name" value="Transketolase_N"/>
    <property type="match status" value="1"/>
</dbReference>
<dbReference type="EMBL" id="LAQJ01000213">
    <property type="protein sequence ID" value="KKO19154.1"/>
    <property type="molecule type" value="Genomic_DNA"/>
</dbReference>
<protein>
    <submittedName>
        <fullName evidence="5">Transketolase subunit A</fullName>
    </submittedName>
</protein>
<reference evidence="5 6" key="1">
    <citation type="journal article" date="2013" name="BMC Microbiol.">
        <title>Identification of the type II cytochrome c maturation pathway in anammox bacteria by comparative genomics.</title>
        <authorList>
            <person name="Ferousi C."/>
            <person name="Speth D.R."/>
            <person name="Reimann J."/>
            <person name="Op den Camp H.J."/>
            <person name="Allen J.W."/>
            <person name="Keltjens J.T."/>
            <person name="Jetten M.S."/>
        </authorList>
    </citation>
    <scope>NUCLEOTIDE SEQUENCE [LARGE SCALE GENOMIC DNA]</scope>
    <source>
        <strain evidence="5">RU1</strain>
    </source>
</reference>
<evidence type="ECO:0000256" key="1">
    <source>
        <dbReference type="ARBA" id="ARBA00001964"/>
    </source>
</evidence>
<name>A0A0M2UXG0_9BACT</name>
<feature type="domain" description="Transketolase N-terminal" evidence="4">
    <location>
        <begin position="22"/>
        <end position="277"/>
    </location>
</feature>
<dbReference type="Proteomes" id="UP000034954">
    <property type="component" value="Unassembled WGS sequence"/>
</dbReference>
<dbReference type="Gene3D" id="3.40.50.970">
    <property type="match status" value="1"/>
</dbReference>
<evidence type="ECO:0000313" key="6">
    <source>
        <dbReference type="Proteomes" id="UP000034954"/>
    </source>
</evidence>
<keyword evidence="3" id="KW-0786">Thiamine pyrophosphate</keyword>
<dbReference type="AlphaFoldDB" id="A0A0M2UXG0"/>
<dbReference type="InterPro" id="IPR005474">
    <property type="entry name" value="Transketolase_N"/>
</dbReference>
<dbReference type="InterPro" id="IPR029061">
    <property type="entry name" value="THDP-binding"/>
</dbReference>
<evidence type="ECO:0000256" key="3">
    <source>
        <dbReference type="ARBA" id="ARBA00023052"/>
    </source>
</evidence>
<dbReference type="PANTHER" id="PTHR47514:SF1">
    <property type="entry name" value="TRANSKETOLASE N-TERMINAL SECTION-RELATED"/>
    <property type="match status" value="1"/>
</dbReference>
<evidence type="ECO:0000259" key="4">
    <source>
        <dbReference type="Pfam" id="PF00456"/>
    </source>
</evidence>
<keyword evidence="6" id="KW-1185">Reference proteome</keyword>